<reference evidence="1" key="1">
    <citation type="submission" date="2021-05" db="EMBL/GenBank/DDBJ databases">
        <authorList>
            <person name="Alioto T."/>
            <person name="Alioto T."/>
            <person name="Gomez Garrido J."/>
        </authorList>
    </citation>
    <scope>NUCLEOTIDE SEQUENCE</scope>
</reference>
<proteinExistence type="predicted"/>
<dbReference type="EMBL" id="HBUF01355472">
    <property type="protein sequence ID" value="CAG6717135.1"/>
    <property type="molecule type" value="Transcribed_RNA"/>
</dbReference>
<dbReference type="EMBL" id="HBUF01355473">
    <property type="protein sequence ID" value="CAG6717137.1"/>
    <property type="molecule type" value="Transcribed_RNA"/>
</dbReference>
<accession>A0A8D8Y1D7</accession>
<protein>
    <submittedName>
        <fullName evidence="1">Uncharacterized protein</fullName>
    </submittedName>
</protein>
<name>A0A8D8Y1D7_9HEMI</name>
<sequence>METTQKALVRRSKSSLKLLLSPLRTNPWWPPYRRARRLHSRIWLPVKSCAHPMLLRLNPARMLILRMLLQWMIEKLIIRFQLRLARKTKTLHQQMSPSVKESNCNVAKVNVFL</sequence>
<evidence type="ECO:0000313" key="1">
    <source>
        <dbReference type="EMBL" id="CAG6717137.1"/>
    </source>
</evidence>
<dbReference type="AlphaFoldDB" id="A0A8D8Y1D7"/>
<organism evidence="1">
    <name type="scientific">Cacopsylla melanoneura</name>
    <dbReference type="NCBI Taxonomy" id="428564"/>
    <lineage>
        <taxon>Eukaryota</taxon>
        <taxon>Metazoa</taxon>
        <taxon>Ecdysozoa</taxon>
        <taxon>Arthropoda</taxon>
        <taxon>Hexapoda</taxon>
        <taxon>Insecta</taxon>
        <taxon>Pterygota</taxon>
        <taxon>Neoptera</taxon>
        <taxon>Paraneoptera</taxon>
        <taxon>Hemiptera</taxon>
        <taxon>Sternorrhyncha</taxon>
        <taxon>Psylloidea</taxon>
        <taxon>Psyllidae</taxon>
        <taxon>Psyllinae</taxon>
        <taxon>Cacopsylla</taxon>
    </lineage>
</organism>